<feature type="compositionally biased region" description="Gly residues" evidence="1">
    <location>
        <begin position="131"/>
        <end position="140"/>
    </location>
</feature>
<feature type="compositionally biased region" description="Low complexity" evidence="1">
    <location>
        <begin position="25"/>
        <end position="45"/>
    </location>
</feature>
<accession>A0A8H6JJ27</accession>
<evidence type="ECO:0000313" key="3">
    <source>
        <dbReference type="Proteomes" id="UP000652219"/>
    </source>
</evidence>
<evidence type="ECO:0000256" key="1">
    <source>
        <dbReference type="SAM" id="MobiDB-lite"/>
    </source>
</evidence>
<feature type="compositionally biased region" description="Gly residues" evidence="1">
    <location>
        <begin position="159"/>
        <end position="171"/>
    </location>
</feature>
<dbReference type="EMBL" id="WIGN01000048">
    <property type="protein sequence ID" value="KAF6813925.1"/>
    <property type="molecule type" value="Genomic_DNA"/>
</dbReference>
<keyword evidence="3" id="KW-1185">Reference proteome</keyword>
<evidence type="ECO:0000313" key="2">
    <source>
        <dbReference type="EMBL" id="KAF6813925.1"/>
    </source>
</evidence>
<dbReference type="Proteomes" id="UP000652219">
    <property type="component" value="Unassembled WGS sequence"/>
</dbReference>
<comment type="caution">
    <text evidence="2">The sequence shown here is derived from an EMBL/GenBank/DDBJ whole genome shotgun (WGS) entry which is preliminary data.</text>
</comment>
<sequence>MGLDGFISAAEQLTGKKSITKKDQAQTQQQDESSSAQTTTNDTADWADAGTAVKAAYENFQADKAQGKGPDYAEIGGAAKKALSACNRQGCGEGKDEGELGREVVAGLCGGEQAKGAEDEEGVEGCKVKAGGEGGRGTRGGLRSEKSGGLGEADLAGGEKYGAGVSQGSGLEGSQEAAVDDDGSTTLGRGYDETDVTGEKTGSDLADAAQRAGVSRDEAEAIGSFVETGRRNLTSRRGE</sequence>
<protein>
    <submittedName>
        <fullName evidence="2">Uncharacterized protein</fullName>
    </submittedName>
</protein>
<name>A0A8H6JJ27_9PEZI</name>
<gene>
    <name evidence="2" type="ORF">CSOJ01_04331</name>
</gene>
<proteinExistence type="predicted"/>
<feature type="region of interest" description="Disordered" evidence="1">
    <location>
        <begin position="114"/>
        <end position="217"/>
    </location>
</feature>
<reference evidence="2 3" key="1">
    <citation type="journal article" date="2020" name="Phytopathology">
        <title>Genome Sequence Resources of Colletotrichum truncatum, C. plurivorum, C. musicola, and C. sojae: Four Species Pathogenic to Soybean (Glycine max).</title>
        <authorList>
            <person name="Rogerio F."/>
            <person name="Boufleur T.R."/>
            <person name="Ciampi-Guillardi M."/>
            <person name="Sukno S.A."/>
            <person name="Thon M.R."/>
            <person name="Massola Junior N.S."/>
            <person name="Baroncelli R."/>
        </authorList>
    </citation>
    <scope>NUCLEOTIDE SEQUENCE [LARGE SCALE GENOMIC DNA]</scope>
    <source>
        <strain evidence="2 3">LFN0009</strain>
    </source>
</reference>
<dbReference type="AlphaFoldDB" id="A0A8H6JJ27"/>
<feature type="region of interest" description="Disordered" evidence="1">
    <location>
        <begin position="14"/>
        <end position="45"/>
    </location>
</feature>
<organism evidence="2 3">
    <name type="scientific">Colletotrichum sojae</name>
    <dbReference type="NCBI Taxonomy" id="2175907"/>
    <lineage>
        <taxon>Eukaryota</taxon>
        <taxon>Fungi</taxon>
        <taxon>Dikarya</taxon>
        <taxon>Ascomycota</taxon>
        <taxon>Pezizomycotina</taxon>
        <taxon>Sordariomycetes</taxon>
        <taxon>Hypocreomycetidae</taxon>
        <taxon>Glomerellales</taxon>
        <taxon>Glomerellaceae</taxon>
        <taxon>Colletotrichum</taxon>
        <taxon>Colletotrichum orchidearum species complex</taxon>
    </lineage>
</organism>